<feature type="non-terminal residue" evidence="2">
    <location>
        <position position="1"/>
    </location>
</feature>
<feature type="region of interest" description="Disordered" evidence="1">
    <location>
        <begin position="29"/>
        <end position="49"/>
    </location>
</feature>
<evidence type="ECO:0000313" key="2">
    <source>
        <dbReference type="EMBL" id="KAK7475737.1"/>
    </source>
</evidence>
<proteinExistence type="predicted"/>
<sequence>PAPPGPSGGLTLPDRMAWRCDLVVHRLTAGGSGSADAENAQSAGQVTWQ</sequence>
<evidence type="ECO:0000256" key="1">
    <source>
        <dbReference type="SAM" id="MobiDB-lite"/>
    </source>
</evidence>
<name>A0ABD0JLA3_9CAEN</name>
<evidence type="ECO:0000313" key="3">
    <source>
        <dbReference type="Proteomes" id="UP001519460"/>
    </source>
</evidence>
<keyword evidence="3" id="KW-1185">Reference proteome</keyword>
<dbReference type="Proteomes" id="UP001519460">
    <property type="component" value="Unassembled WGS sequence"/>
</dbReference>
<reference evidence="2 3" key="1">
    <citation type="journal article" date="2023" name="Sci. Data">
        <title>Genome assembly of the Korean intertidal mud-creeper Batillaria attramentaria.</title>
        <authorList>
            <person name="Patra A.K."/>
            <person name="Ho P.T."/>
            <person name="Jun S."/>
            <person name="Lee S.J."/>
            <person name="Kim Y."/>
            <person name="Won Y.J."/>
        </authorList>
    </citation>
    <scope>NUCLEOTIDE SEQUENCE [LARGE SCALE GENOMIC DNA]</scope>
    <source>
        <strain evidence="2">Wonlab-2016</strain>
    </source>
</reference>
<accession>A0ABD0JLA3</accession>
<organism evidence="2 3">
    <name type="scientific">Batillaria attramentaria</name>
    <dbReference type="NCBI Taxonomy" id="370345"/>
    <lineage>
        <taxon>Eukaryota</taxon>
        <taxon>Metazoa</taxon>
        <taxon>Spiralia</taxon>
        <taxon>Lophotrochozoa</taxon>
        <taxon>Mollusca</taxon>
        <taxon>Gastropoda</taxon>
        <taxon>Caenogastropoda</taxon>
        <taxon>Sorbeoconcha</taxon>
        <taxon>Cerithioidea</taxon>
        <taxon>Batillariidae</taxon>
        <taxon>Batillaria</taxon>
    </lineage>
</organism>
<comment type="caution">
    <text evidence="2">The sequence shown here is derived from an EMBL/GenBank/DDBJ whole genome shotgun (WGS) entry which is preliminary data.</text>
</comment>
<feature type="compositionally biased region" description="Polar residues" evidence="1">
    <location>
        <begin position="39"/>
        <end position="49"/>
    </location>
</feature>
<gene>
    <name evidence="2" type="ORF">BaRGS_00033009</name>
</gene>
<protein>
    <submittedName>
        <fullName evidence="2">Uncharacterized protein</fullName>
    </submittedName>
</protein>
<dbReference type="EMBL" id="JACVVK020000395">
    <property type="protein sequence ID" value="KAK7475737.1"/>
    <property type="molecule type" value="Genomic_DNA"/>
</dbReference>
<dbReference type="AlphaFoldDB" id="A0ABD0JLA3"/>